<sequence>MSSIPRVTVFIPVHNRQHYITTAVDSILAQTFEDFELLVVDDGSTDATLEMLSRYRDPRLRVECNPRNLGLPGTRNRGLELARGEYIALLDSDDKAWPTRLARQVAVLDRHPELVQIGSACDFMDANGQRINRVRRRPLDADDVDASLLFYCALTNRTIMGRTAILREYGYSDDFPSCEDYELHLRLARTYRMANLADVLVCGREHSGRFTRQNYDLGHDRKREISRRALLEIGITPGEEDLDRHYALSRPRRLGASLNQDYLDWTEQWLIRLAAANRRTRRYAPEALTRAMTGLWIDMCLHARRRLGMAAYLRLLRSPLARGVPGTLWHSLRKPRPVST</sequence>
<accession>A0A839T0Z1</accession>
<gene>
    <name evidence="5" type="ORF">FHR87_001606</name>
</gene>
<evidence type="ECO:0000313" key="6">
    <source>
        <dbReference type="Proteomes" id="UP000549250"/>
    </source>
</evidence>
<dbReference type="Gene3D" id="3.90.550.10">
    <property type="entry name" value="Spore Coat Polysaccharide Biosynthesis Protein SpsA, Chain A"/>
    <property type="match status" value="1"/>
</dbReference>
<evidence type="ECO:0000313" key="5">
    <source>
        <dbReference type="EMBL" id="MBB3103211.1"/>
    </source>
</evidence>
<name>A0A839T0Z1_AZOMA</name>
<evidence type="ECO:0000256" key="1">
    <source>
        <dbReference type="ARBA" id="ARBA00006739"/>
    </source>
</evidence>
<dbReference type="InterPro" id="IPR050834">
    <property type="entry name" value="Glycosyltransf_2"/>
</dbReference>
<evidence type="ECO:0000259" key="4">
    <source>
        <dbReference type="Pfam" id="PF00535"/>
    </source>
</evidence>
<protein>
    <submittedName>
        <fullName evidence="5">Glycosyltransferase involved in cell wall biosynthesis</fullName>
    </submittedName>
</protein>
<evidence type="ECO:0000256" key="3">
    <source>
        <dbReference type="ARBA" id="ARBA00022679"/>
    </source>
</evidence>
<keyword evidence="2" id="KW-0328">Glycosyltransferase</keyword>
<dbReference type="SUPFAM" id="SSF53448">
    <property type="entry name" value="Nucleotide-diphospho-sugar transferases"/>
    <property type="match status" value="1"/>
</dbReference>
<organism evidence="5 6">
    <name type="scientific">Azomonas macrocytogenes</name>
    <name type="common">Azotobacter macrocytogenes</name>
    <dbReference type="NCBI Taxonomy" id="69962"/>
    <lineage>
        <taxon>Bacteria</taxon>
        <taxon>Pseudomonadati</taxon>
        <taxon>Pseudomonadota</taxon>
        <taxon>Gammaproteobacteria</taxon>
        <taxon>Pseudomonadales</taxon>
        <taxon>Pseudomonadaceae</taxon>
        <taxon>Azomonas</taxon>
    </lineage>
</organism>
<comment type="caution">
    <text evidence="5">The sequence shown here is derived from an EMBL/GenBank/DDBJ whole genome shotgun (WGS) entry which is preliminary data.</text>
</comment>
<reference evidence="5 6" key="1">
    <citation type="submission" date="2020-08" db="EMBL/GenBank/DDBJ databases">
        <title>Genomic Encyclopedia of Type Strains, Phase III (KMG-III): the genomes of soil and plant-associated and newly described type strains.</title>
        <authorList>
            <person name="Whitman W."/>
        </authorList>
    </citation>
    <scope>NUCLEOTIDE SEQUENCE [LARGE SCALE GENOMIC DNA]</scope>
    <source>
        <strain evidence="5 6">CECT 4462</strain>
    </source>
</reference>
<keyword evidence="3 5" id="KW-0808">Transferase</keyword>
<evidence type="ECO:0000256" key="2">
    <source>
        <dbReference type="ARBA" id="ARBA00022676"/>
    </source>
</evidence>
<dbReference type="EMBL" id="JACHXI010000006">
    <property type="protein sequence ID" value="MBB3103211.1"/>
    <property type="molecule type" value="Genomic_DNA"/>
</dbReference>
<proteinExistence type="inferred from homology"/>
<dbReference type="PANTHER" id="PTHR43685">
    <property type="entry name" value="GLYCOSYLTRANSFERASE"/>
    <property type="match status" value="1"/>
</dbReference>
<dbReference type="PANTHER" id="PTHR43685:SF5">
    <property type="entry name" value="GLYCOSYLTRANSFERASE EPSE-RELATED"/>
    <property type="match status" value="1"/>
</dbReference>
<feature type="domain" description="Glycosyltransferase 2-like" evidence="4">
    <location>
        <begin position="8"/>
        <end position="120"/>
    </location>
</feature>
<dbReference type="InterPro" id="IPR029044">
    <property type="entry name" value="Nucleotide-diphossugar_trans"/>
</dbReference>
<dbReference type="CDD" id="cd00761">
    <property type="entry name" value="Glyco_tranf_GTA_type"/>
    <property type="match status" value="1"/>
</dbReference>
<dbReference type="AlphaFoldDB" id="A0A839T0Z1"/>
<keyword evidence="6" id="KW-1185">Reference proteome</keyword>
<dbReference type="InterPro" id="IPR001173">
    <property type="entry name" value="Glyco_trans_2-like"/>
</dbReference>
<dbReference type="Pfam" id="PF00535">
    <property type="entry name" value="Glycos_transf_2"/>
    <property type="match status" value="1"/>
</dbReference>
<dbReference type="RefSeq" id="WP_183166166.1">
    <property type="nucleotide sequence ID" value="NZ_JACHXI010000006.1"/>
</dbReference>
<dbReference type="Proteomes" id="UP000549250">
    <property type="component" value="Unassembled WGS sequence"/>
</dbReference>
<dbReference type="GO" id="GO:0016757">
    <property type="term" value="F:glycosyltransferase activity"/>
    <property type="evidence" value="ECO:0007669"/>
    <property type="project" value="UniProtKB-KW"/>
</dbReference>
<comment type="similarity">
    <text evidence="1">Belongs to the glycosyltransferase 2 family.</text>
</comment>